<keyword evidence="1" id="KW-0732">Signal</keyword>
<dbReference type="AlphaFoldDB" id="A0A1H9U6R7"/>
<name>A0A1H9U6R7_9ACTN</name>
<dbReference type="Proteomes" id="UP000182841">
    <property type="component" value="Unassembled WGS sequence"/>
</dbReference>
<dbReference type="OrthoDB" id="4245387at2"/>
<protein>
    <submittedName>
        <fullName evidence="2">Uncharacterized protein</fullName>
    </submittedName>
</protein>
<evidence type="ECO:0000256" key="1">
    <source>
        <dbReference type="SAM" id="SignalP"/>
    </source>
</evidence>
<feature type="chain" id="PRO_5010224014" evidence="1">
    <location>
        <begin position="25"/>
        <end position="154"/>
    </location>
</feature>
<keyword evidence="3" id="KW-1185">Reference proteome</keyword>
<dbReference type="RefSeq" id="WP_051272004.1">
    <property type="nucleotide sequence ID" value="NZ_FOGO01000007.1"/>
</dbReference>
<evidence type="ECO:0000313" key="2">
    <source>
        <dbReference type="EMBL" id="SES04793.1"/>
    </source>
</evidence>
<gene>
    <name evidence="2" type="ORF">SAMN05421870_107369</name>
</gene>
<dbReference type="EMBL" id="FOGO01000007">
    <property type="protein sequence ID" value="SES04793.1"/>
    <property type="molecule type" value="Genomic_DNA"/>
</dbReference>
<reference evidence="3" key="1">
    <citation type="submission" date="2016-10" db="EMBL/GenBank/DDBJ databases">
        <authorList>
            <person name="Varghese N."/>
            <person name="Submissions S."/>
        </authorList>
    </citation>
    <scope>NUCLEOTIDE SEQUENCE [LARGE SCALE GENOMIC DNA]</scope>
    <source>
        <strain evidence="3">CGMCC 4.6825</strain>
    </source>
</reference>
<organism evidence="2 3">
    <name type="scientific">Streptomyces qinglanensis</name>
    <dbReference type="NCBI Taxonomy" id="943816"/>
    <lineage>
        <taxon>Bacteria</taxon>
        <taxon>Bacillati</taxon>
        <taxon>Actinomycetota</taxon>
        <taxon>Actinomycetes</taxon>
        <taxon>Kitasatosporales</taxon>
        <taxon>Streptomycetaceae</taxon>
        <taxon>Streptomyces</taxon>
    </lineage>
</organism>
<sequence>MRRILTTLIAAAGLIVAVPGSANAADEWYTSSTYPGSKGYGYVGSASSTVSGVYQHLSMYRTNNYVALWTGIGDEATDGYCAGQEIAYQIYTNGTWSGYHYRMAPVHDCTTNGADNSGGYFYSRYKTRNVHSRACHVDSSGRKIHCESKWHGPI</sequence>
<evidence type="ECO:0000313" key="3">
    <source>
        <dbReference type="Proteomes" id="UP000182841"/>
    </source>
</evidence>
<proteinExistence type="predicted"/>
<accession>A0A1H9U6R7</accession>
<feature type="signal peptide" evidence="1">
    <location>
        <begin position="1"/>
        <end position="24"/>
    </location>
</feature>